<comment type="caution">
    <text evidence="12">The sequence shown here is derived from an EMBL/GenBank/DDBJ whole genome shotgun (WGS) entry which is preliminary data.</text>
</comment>
<keyword evidence="13" id="KW-1185">Reference proteome</keyword>
<evidence type="ECO:0000256" key="6">
    <source>
        <dbReference type="ARBA" id="ARBA00022839"/>
    </source>
</evidence>
<evidence type="ECO:0000313" key="13">
    <source>
        <dbReference type="Proteomes" id="UP001596364"/>
    </source>
</evidence>
<keyword evidence="5 10" id="KW-0347">Helicase</keyword>
<keyword evidence="9 10" id="KW-0234">DNA repair</keyword>
<comment type="subunit">
    <text evidence="10">Heterotrimer of RecB, RecC and RecD. All subunits contribute to DNA-binding.</text>
</comment>
<keyword evidence="6 10" id="KW-0269">Exonuclease</keyword>
<evidence type="ECO:0000256" key="2">
    <source>
        <dbReference type="ARBA" id="ARBA00022741"/>
    </source>
</evidence>
<sequence>MLHLIQSNKMEVLAQTLCEVLRNSQLPVLQSQPILVQSPGMAQWLKLQVADTLGIAANLTFPLPSSYIWGLYQTFLPDVPRETALNKSAMHWKLLEMLCADGGASRYPQLGDYLLDDHTGLKCYQLSQKIADVFDHYLMYRPDWLHAWEQGETVAEISDKDTQQWQAGLWNELLHKTTALGQSTLHRSTLHLALLETLKSESAAGRLPAQLFVFGISALAPTQLQLLQAIAQHSEVYFFWFNPCQEYWADIVDQKQAAKLQLKAEMAAHAELFEVGNPLLASMGKLGRDFLSMLLAAEPQQADLFYSEPATSLLVRLQQDVLQLTQRNVGGHLSAQELFGNGELAPKLEIASDDLSLQLHACHSPVRELEILQDRLLSLFEQGQLTPGDVIVMMPDVAAYAPYIDAIFGAADSHLRIPYAIADRNAAEESPLLISFNQLNNLLPERLSLSDVMDMLAVPAILRQFQLSPAEHLQLVHWCAEAGVRWGLDGDDKARFNLPPETQNTWLFGLKRLLLGYCTGAHELVFEAENPIAPYPELEGQSVQALGKLLEFIDALTDLLLLQQTPRNLAGHVLQAQELLARFYLLDDDDAPYVAQLQRALGELAQQSENASVDISQFVFASALTEQLQSKGVGQRFLAGAVNFCTLMPMRSVPFKQVCLLGMNDQAYPRQTRPIGFDLVAKSPTRKGDRNRRVDDRYLFLEALLSARQGLYISYVGNHQRDNSELNPSSLVSELLEYCLQTFALEGQLGLAAKTTEQNLLAHLHTRHPLQPFNPAYFQAQRPQSFQSRYLQLLDVPRQQDNAFCMSPLPQIEPVSEIDLAQLIDFITRPARYFLRQRWMVRFTQSRDALKETEPFDLDGLEKYQLRDAIISRYVSGDDDIDKTFELLRASGNLSTGSGARVTFDTLWQQCRDMATTIRDWVNGQRPQRYNIAVNTQPMKLTGVVNRVYGNVLLHWHSGRYKTRYILGLWVEWLALCASNALLSEARLVCRPKNGNKPIYTVTLRRLSADQAQQHLADLLTLYQDAQRQPLLFFPDTAELYLRRGDRESCIAEYSREPSDKASGGEGQDINNRRICPDLSTQFDVFVTNAEVILQPVLANMEGN</sequence>
<name>A0ABW1XIF3_9ALTE</name>
<dbReference type="Gene3D" id="3.40.50.300">
    <property type="entry name" value="P-loop containing nucleotide triphosphate hydrolases"/>
    <property type="match status" value="2"/>
</dbReference>
<feature type="domain" description="RecC C-terminal" evidence="11">
    <location>
        <begin position="817"/>
        <end position="1044"/>
    </location>
</feature>
<evidence type="ECO:0000256" key="3">
    <source>
        <dbReference type="ARBA" id="ARBA00022763"/>
    </source>
</evidence>
<evidence type="ECO:0000259" key="11">
    <source>
        <dbReference type="Pfam" id="PF17946"/>
    </source>
</evidence>
<dbReference type="InterPro" id="IPR011335">
    <property type="entry name" value="Restrct_endonuc-II-like"/>
</dbReference>
<evidence type="ECO:0000256" key="9">
    <source>
        <dbReference type="ARBA" id="ARBA00023204"/>
    </source>
</evidence>
<comment type="similarity">
    <text evidence="10">Belongs to the RecC family.</text>
</comment>
<keyword evidence="8 10" id="KW-0238">DNA-binding</keyword>
<accession>A0ABW1XIF3</accession>
<dbReference type="InterPro" id="IPR013986">
    <property type="entry name" value="DExx_box_DNA_helicase_dom_sf"/>
</dbReference>
<evidence type="ECO:0000313" key="12">
    <source>
        <dbReference type="EMBL" id="MFC6440002.1"/>
    </source>
</evidence>
<evidence type="ECO:0000256" key="10">
    <source>
        <dbReference type="HAMAP-Rule" id="MF_01486"/>
    </source>
</evidence>
<keyword evidence="3 10" id="KW-0227">DNA damage</keyword>
<dbReference type="Pfam" id="PF17946">
    <property type="entry name" value="RecC_C"/>
    <property type="match status" value="1"/>
</dbReference>
<dbReference type="Gene3D" id="1.10.10.160">
    <property type="match status" value="1"/>
</dbReference>
<evidence type="ECO:0000256" key="7">
    <source>
        <dbReference type="ARBA" id="ARBA00022840"/>
    </source>
</evidence>
<dbReference type="SUPFAM" id="SSF52540">
    <property type="entry name" value="P-loop containing nucleoside triphosphate hydrolases"/>
    <property type="match status" value="2"/>
</dbReference>
<reference evidence="13" key="1">
    <citation type="journal article" date="2019" name="Int. J. Syst. Evol. Microbiol.">
        <title>The Global Catalogue of Microorganisms (GCM) 10K type strain sequencing project: providing services to taxonomists for standard genome sequencing and annotation.</title>
        <authorList>
            <consortium name="The Broad Institute Genomics Platform"/>
            <consortium name="The Broad Institute Genome Sequencing Center for Infectious Disease"/>
            <person name="Wu L."/>
            <person name="Ma J."/>
        </authorList>
    </citation>
    <scope>NUCLEOTIDE SEQUENCE [LARGE SCALE GENOMIC DNA]</scope>
    <source>
        <strain evidence="13">CGMCC 1.16031</strain>
    </source>
</reference>
<dbReference type="NCBIfam" id="TIGR01450">
    <property type="entry name" value="recC"/>
    <property type="match status" value="1"/>
</dbReference>
<evidence type="ECO:0000256" key="5">
    <source>
        <dbReference type="ARBA" id="ARBA00022806"/>
    </source>
</evidence>
<dbReference type="EMBL" id="JBHSUS010000001">
    <property type="protein sequence ID" value="MFC6440002.1"/>
    <property type="molecule type" value="Genomic_DNA"/>
</dbReference>
<evidence type="ECO:0000256" key="8">
    <source>
        <dbReference type="ARBA" id="ARBA00023125"/>
    </source>
</evidence>
<dbReference type="InterPro" id="IPR027417">
    <property type="entry name" value="P-loop_NTPase"/>
</dbReference>
<dbReference type="PANTHER" id="PTHR30591">
    <property type="entry name" value="RECBCD ENZYME SUBUNIT RECC"/>
    <property type="match status" value="1"/>
</dbReference>
<keyword evidence="4 10" id="KW-0378">Hydrolase</keyword>
<comment type="function">
    <text evidence="10">A helicase/nuclease that prepares dsDNA breaks (DSB) for recombinational DNA repair. Binds to DSBs and unwinds DNA via a highly rapid and processive ATP-dependent bidirectional helicase activity. Unwinds dsDNA until it encounters a Chi (crossover hotspot instigator) sequence from the 3' direction. Cuts ssDNA a few nucleotides 3' to the Chi site. The properties and activities of the enzyme are changed at Chi. The Chi-altered holoenzyme produces a long 3'-ssDNA overhang and facilitates RecA-binding to the ssDNA for homologous DNA recombination and repair. Holoenzyme degrades any linearized DNA that is unable to undergo homologous recombination. In the holoenzyme this subunit recognizes the wild-type Chi sequence, and when added to isolated RecB increases its ATP-dependent helicase processivity.</text>
</comment>
<dbReference type="HAMAP" id="MF_01486">
    <property type="entry name" value="RecC"/>
    <property type="match status" value="1"/>
</dbReference>
<keyword evidence="1 10" id="KW-0540">Nuclease</keyword>
<proteinExistence type="inferred from homology"/>
<dbReference type="SUPFAM" id="SSF52980">
    <property type="entry name" value="Restriction endonuclease-like"/>
    <property type="match status" value="1"/>
</dbReference>
<keyword evidence="2 10" id="KW-0547">Nucleotide-binding</keyword>
<dbReference type="Pfam" id="PF04257">
    <property type="entry name" value="Exonuc_V_gamma"/>
    <property type="match status" value="1"/>
</dbReference>
<organism evidence="12 13">
    <name type="scientific">Pseudobowmanella zhangzhouensis</name>
    <dbReference type="NCBI Taxonomy" id="1537679"/>
    <lineage>
        <taxon>Bacteria</taxon>
        <taxon>Pseudomonadati</taxon>
        <taxon>Pseudomonadota</taxon>
        <taxon>Gammaproteobacteria</taxon>
        <taxon>Alteromonadales</taxon>
        <taxon>Alteromonadaceae</taxon>
    </lineage>
</organism>
<dbReference type="Proteomes" id="UP001596364">
    <property type="component" value="Unassembled WGS sequence"/>
</dbReference>
<dbReference type="PANTHER" id="PTHR30591:SF1">
    <property type="entry name" value="RECBCD ENZYME SUBUNIT RECC"/>
    <property type="match status" value="1"/>
</dbReference>
<dbReference type="RefSeq" id="WP_377148602.1">
    <property type="nucleotide sequence ID" value="NZ_JBHSUS010000001.1"/>
</dbReference>
<protein>
    <recommendedName>
        <fullName evidence="10">RecBCD enzyme subunit RecC</fullName>
    </recommendedName>
    <alternativeName>
        <fullName evidence="10">Exonuclease V subunit RecC</fullName>
        <shortName evidence="10">ExoV subunit RecC</shortName>
    </alternativeName>
    <alternativeName>
        <fullName evidence="10">Helicase/nuclease RecBCD subunit RecC</fullName>
    </alternativeName>
</protein>
<dbReference type="PIRSF" id="PIRSF000980">
    <property type="entry name" value="RecC"/>
    <property type="match status" value="1"/>
</dbReference>
<comment type="miscellaneous">
    <text evidence="10">In the RecBCD complex, RecB has a slow 3'-5' helicase, an exonuclease activity and loads RecA onto ssDNA, RecD has a fast 5'-3' helicase activity, while RecC stimulates the ATPase and processivity of the RecB helicase and contributes to recognition of the Chi site.</text>
</comment>
<dbReference type="GO" id="GO:0008854">
    <property type="term" value="F:exodeoxyribonuclease V activity"/>
    <property type="evidence" value="ECO:0007669"/>
    <property type="project" value="UniProtKB-EC"/>
</dbReference>
<dbReference type="Gene3D" id="1.10.10.990">
    <property type="match status" value="1"/>
</dbReference>
<gene>
    <name evidence="10 12" type="primary">recC</name>
    <name evidence="12" type="ORF">ACFP85_07565</name>
</gene>
<dbReference type="InterPro" id="IPR006697">
    <property type="entry name" value="RecC"/>
</dbReference>
<evidence type="ECO:0000256" key="4">
    <source>
        <dbReference type="ARBA" id="ARBA00022801"/>
    </source>
</evidence>
<evidence type="ECO:0000256" key="1">
    <source>
        <dbReference type="ARBA" id="ARBA00022722"/>
    </source>
</evidence>
<dbReference type="InterPro" id="IPR041500">
    <property type="entry name" value="RecC_C"/>
</dbReference>
<dbReference type="Gene3D" id="3.40.50.10930">
    <property type="match status" value="1"/>
</dbReference>
<keyword evidence="7 10" id="KW-0067">ATP-binding</keyword>